<reference evidence="2 3" key="1">
    <citation type="submission" date="2024-06" db="EMBL/GenBank/DDBJ databases">
        <title>Halorubrum miltondacostae sp. nov., a potential PHA producer isolated from an inland solar saltern in Rio Maior, Portugal.</title>
        <authorList>
            <person name="Albuquerque L."/>
            <person name="Viver T."/>
            <person name="Barroso C."/>
            <person name="Claudino R."/>
            <person name="Galvan M."/>
            <person name="Simoes G."/>
            <person name="Lobo Da Cunha A."/>
            <person name="Egas C."/>
        </authorList>
    </citation>
    <scope>NUCLEOTIDE SEQUENCE [LARGE SCALE GENOMIC DNA]</scope>
    <source>
        <strain evidence="2 3">RMP-11</strain>
    </source>
</reference>
<dbReference type="GO" id="GO:0016491">
    <property type="term" value="F:oxidoreductase activity"/>
    <property type="evidence" value="ECO:0007669"/>
    <property type="project" value="UniProtKB-KW"/>
</dbReference>
<keyword evidence="3" id="KW-1185">Reference proteome</keyword>
<dbReference type="InterPro" id="IPR050259">
    <property type="entry name" value="SDR"/>
</dbReference>
<dbReference type="InterPro" id="IPR002347">
    <property type="entry name" value="SDR_fam"/>
</dbReference>
<accession>A0ABD5M4H7</accession>
<dbReference type="PANTHER" id="PTHR42879:SF2">
    <property type="entry name" value="3-OXOACYL-[ACYL-CARRIER-PROTEIN] REDUCTASE FABG"/>
    <property type="match status" value="1"/>
</dbReference>
<dbReference type="PRINTS" id="PR00080">
    <property type="entry name" value="SDRFAMILY"/>
</dbReference>
<dbReference type="CDD" id="cd05233">
    <property type="entry name" value="SDR_c"/>
    <property type="match status" value="1"/>
</dbReference>
<dbReference type="EMBL" id="JBEDNY010000006">
    <property type="protein sequence ID" value="MEZ3165169.1"/>
    <property type="molecule type" value="Genomic_DNA"/>
</dbReference>
<protein>
    <submittedName>
        <fullName evidence="2">SDR family oxidoreductase</fullName>
        <ecNumber evidence="2">1.-.-.-</ecNumber>
    </submittedName>
</protein>
<comment type="similarity">
    <text evidence="1">Belongs to the short-chain dehydrogenases/reductases (SDR) family.</text>
</comment>
<organism evidence="2 3">
    <name type="scientific">Halorubrum miltondacostae</name>
    <dbReference type="NCBI Taxonomy" id="3076378"/>
    <lineage>
        <taxon>Archaea</taxon>
        <taxon>Methanobacteriati</taxon>
        <taxon>Methanobacteriota</taxon>
        <taxon>Stenosarchaea group</taxon>
        <taxon>Halobacteria</taxon>
        <taxon>Halobacteriales</taxon>
        <taxon>Haloferacaceae</taxon>
        <taxon>Halorubrum</taxon>
    </lineage>
</organism>
<dbReference type="PRINTS" id="PR00081">
    <property type="entry name" value="GDHRDH"/>
</dbReference>
<dbReference type="FunFam" id="3.40.50.720:FF:000084">
    <property type="entry name" value="Short-chain dehydrogenase reductase"/>
    <property type="match status" value="1"/>
</dbReference>
<keyword evidence="2" id="KW-0560">Oxidoreductase</keyword>
<evidence type="ECO:0000313" key="3">
    <source>
        <dbReference type="Proteomes" id="UP001567572"/>
    </source>
</evidence>
<name>A0ABD5M4H7_9EURY</name>
<dbReference type="PANTHER" id="PTHR42879">
    <property type="entry name" value="3-OXOACYL-(ACYL-CARRIER-PROTEIN) REDUCTASE"/>
    <property type="match status" value="1"/>
</dbReference>
<dbReference type="Proteomes" id="UP001567572">
    <property type="component" value="Unassembled WGS sequence"/>
</dbReference>
<dbReference type="InterPro" id="IPR036291">
    <property type="entry name" value="NAD(P)-bd_dom_sf"/>
</dbReference>
<comment type="caution">
    <text evidence="2">The sequence shown here is derived from an EMBL/GenBank/DDBJ whole genome shotgun (WGS) entry which is preliminary data.</text>
</comment>
<dbReference type="Gene3D" id="3.40.50.720">
    <property type="entry name" value="NAD(P)-binding Rossmann-like Domain"/>
    <property type="match status" value="1"/>
</dbReference>
<evidence type="ECO:0000313" key="2">
    <source>
        <dbReference type="EMBL" id="MEZ3165169.1"/>
    </source>
</evidence>
<dbReference type="NCBIfam" id="NF005559">
    <property type="entry name" value="PRK07231.1"/>
    <property type="match status" value="1"/>
</dbReference>
<dbReference type="RefSeq" id="WP_371163211.1">
    <property type="nucleotide sequence ID" value="NZ_JBEDNX010000003.1"/>
</dbReference>
<evidence type="ECO:0000256" key="1">
    <source>
        <dbReference type="ARBA" id="ARBA00006484"/>
    </source>
</evidence>
<dbReference type="EC" id="1.-.-.-" evidence="2"/>
<sequence>MRLEEMSAVVTGGSAGIGRGIALQLAEEGADIAVADVREEPLMDFKEIPTHERVEEMGRESCFIEADISDEAESKAMVETAVKELDGIDILVNNAGTNREGSVEHQSFEDWREVFSVNLDGVFLCSKYAIPHLRESEQPRIINISSQVAFVAWPRNAAYDASKAAVSHLTRQMAVDLSPDDITVNAICPGPIKTKKMKDSLADFEIKNRYDEKTLTSFVGEPEDIGKAAVYLASDAGRYVNGHNLVVDGGWLAGDFFN</sequence>
<dbReference type="SUPFAM" id="SSF51735">
    <property type="entry name" value="NAD(P)-binding Rossmann-fold domains"/>
    <property type="match status" value="1"/>
</dbReference>
<gene>
    <name evidence="2" type="ORF">ABNG04_15075</name>
</gene>
<dbReference type="Pfam" id="PF13561">
    <property type="entry name" value="adh_short_C2"/>
    <property type="match status" value="1"/>
</dbReference>
<proteinExistence type="inferred from homology"/>
<dbReference type="AlphaFoldDB" id="A0ABD5M4H7"/>